<dbReference type="Pfam" id="PF13441">
    <property type="entry name" value="Gly-zipper_YMGG"/>
    <property type="match status" value="1"/>
</dbReference>
<keyword evidence="3" id="KW-0998">Cell outer membrane</keyword>
<organism evidence="8 9">
    <name type="scientific">Pseudoalteromonas byunsanensis</name>
    <dbReference type="NCBI Taxonomy" id="327939"/>
    <lineage>
        <taxon>Bacteria</taxon>
        <taxon>Pseudomonadati</taxon>
        <taxon>Pseudomonadota</taxon>
        <taxon>Gammaproteobacteria</taxon>
        <taxon>Alteromonadales</taxon>
        <taxon>Pseudoalteromonadaceae</taxon>
        <taxon>Pseudoalteromonas</taxon>
    </lineage>
</organism>
<proteinExistence type="predicted"/>
<gene>
    <name evidence="8" type="ORF">BIW53_14085</name>
</gene>
<feature type="compositionally biased region" description="Polar residues" evidence="5">
    <location>
        <begin position="189"/>
        <end position="200"/>
    </location>
</feature>
<keyword evidence="6" id="KW-1133">Transmembrane helix</keyword>
<dbReference type="InterPro" id="IPR006665">
    <property type="entry name" value="OmpA-like"/>
</dbReference>
<dbReference type="PROSITE" id="PS01068">
    <property type="entry name" value="OMPA_1"/>
    <property type="match status" value="1"/>
</dbReference>
<evidence type="ECO:0000259" key="7">
    <source>
        <dbReference type="PROSITE" id="PS51123"/>
    </source>
</evidence>
<keyword evidence="6" id="KW-0812">Transmembrane</keyword>
<dbReference type="PRINTS" id="PR01021">
    <property type="entry name" value="OMPADOMAIN"/>
</dbReference>
<dbReference type="EMBL" id="MNAN01000033">
    <property type="protein sequence ID" value="OHU94677.1"/>
    <property type="molecule type" value="Genomic_DNA"/>
</dbReference>
<dbReference type="Pfam" id="PF00691">
    <property type="entry name" value="OmpA"/>
    <property type="match status" value="1"/>
</dbReference>
<evidence type="ECO:0000256" key="4">
    <source>
        <dbReference type="PROSITE-ProRule" id="PRU00473"/>
    </source>
</evidence>
<evidence type="ECO:0000256" key="6">
    <source>
        <dbReference type="SAM" id="Phobius"/>
    </source>
</evidence>
<evidence type="ECO:0000256" key="5">
    <source>
        <dbReference type="SAM" id="MobiDB-lite"/>
    </source>
</evidence>
<dbReference type="CDD" id="cd07185">
    <property type="entry name" value="OmpA_C-like"/>
    <property type="match status" value="1"/>
</dbReference>
<dbReference type="PANTHER" id="PTHR30329:SF21">
    <property type="entry name" value="LIPOPROTEIN YIAD-RELATED"/>
    <property type="match status" value="1"/>
</dbReference>
<evidence type="ECO:0000313" key="8">
    <source>
        <dbReference type="EMBL" id="OHU94677.1"/>
    </source>
</evidence>
<keyword evidence="2 4" id="KW-0472">Membrane</keyword>
<dbReference type="PRINTS" id="PR01023">
    <property type="entry name" value="NAFLGMOTY"/>
</dbReference>
<comment type="caution">
    <text evidence="8">The sequence shown here is derived from an EMBL/GenBank/DDBJ whole genome shotgun (WGS) entry which is preliminary data.</text>
</comment>
<keyword evidence="9" id="KW-1185">Reference proteome</keyword>
<dbReference type="SUPFAM" id="SSF103088">
    <property type="entry name" value="OmpA-like"/>
    <property type="match status" value="1"/>
</dbReference>
<sequence length="214" mass="22678">MEKIMTLSTQGLVVATLGFVLLSGCEMTNTGKGAAIGAATGAVLGKATGNHKDKRIFIGAAIGAVAGAAIGDYMDKQEAAFRKELAGSGVEVIREGDNMRLVMPSNITFASNQASISPSFYNTLDAITKVMNKYEKTFLNIVGHTDSTGTSALNQQLSEQRANSVKNYLLGQEVLAARLHTQGMGESQPIASNDTKQGRSQNRRVEIQIVPNKA</sequence>
<dbReference type="Proteomes" id="UP000180253">
    <property type="component" value="Unassembled WGS sequence"/>
</dbReference>
<dbReference type="InterPro" id="IPR027367">
    <property type="entry name" value="Gly-zipper_YMGG"/>
</dbReference>
<evidence type="ECO:0000256" key="3">
    <source>
        <dbReference type="ARBA" id="ARBA00023237"/>
    </source>
</evidence>
<evidence type="ECO:0000256" key="1">
    <source>
        <dbReference type="ARBA" id="ARBA00004442"/>
    </source>
</evidence>
<reference evidence="8 9" key="1">
    <citation type="submission" date="2016-10" db="EMBL/GenBank/DDBJ databases">
        <title>Pseudoalteromonas amylolytica sp. nov., isolated from the surface seawater.</title>
        <authorList>
            <person name="Wu Y.-H."/>
            <person name="Cheng H."/>
            <person name="Jin X.-B."/>
            <person name="Wang C.-S."/>
            <person name="Xu X.-W."/>
        </authorList>
    </citation>
    <scope>NUCLEOTIDE SEQUENCE [LARGE SCALE GENOMIC DNA]</scope>
    <source>
        <strain evidence="8 9">JCM 12483</strain>
    </source>
</reference>
<name>A0A1S1N5I2_9GAMM</name>
<evidence type="ECO:0000313" key="9">
    <source>
        <dbReference type="Proteomes" id="UP000180253"/>
    </source>
</evidence>
<dbReference type="InterPro" id="IPR050330">
    <property type="entry name" value="Bact_OuterMem_StrucFunc"/>
</dbReference>
<dbReference type="AlphaFoldDB" id="A0A1S1N5I2"/>
<feature type="domain" description="OmpA-like" evidence="7">
    <location>
        <begin position="96"/>
        <end position="213"/>
    </location>
</feature>
<dbReference type="InterPro" id="IPR036737">
    <property type="entry name" value="OmpA-like_sf"/>
</dbReference>
<accession>A0A1S1N5I2</accession>
<evidence type="ECO:0000256" key="2">
    <source>
        <dbReference type="ARBA" id="ARBA00023136"/>
    </source>
</evidence>
<dbReference type="PROSITE" id="PS51257">
    <property type="entry name" value="PROKAR_LIPOPROTEIN"/>
    <property type="match status" value="1"/>
</dbReference>
<dbReference type="Gene3D" id="3.30.1330.60">
    <property type="entry name" value="OmpA-like domain"/>
    <property type="match status" value="1"/>
</dbReference>
<feature type="region of interest" description="Disordered" evidence="5">
    <location>
        <begin position="183"/>
        <end position="203"/>
    </location>
</feature>
<dbReference type="PANTHER" id="PTHR30329">
    <property type="entry name" value="STATOR ELEMENT OF FLAGELLAR MOTOR COMPLEX"/>
    <property type="match status" value="1"/>
</dbReference>
<dbReference type="InterPro" id="IPR006664">
    <property type="entry name" value="OMP_bac"/>
</dbReference>
<protein>
    <recommendedName>
        <fullName evidence="7">OmpA-like domain-containing protein</fullName>
    </recommendedName>
</protein>
<feature type="transmembrane region" description="Helical" evidence="6">
    <location>
        <begin position="57"/>
        <end position="74"/>
    </location>
</feature>
<comment type="subcellular location">
    <subcellularLocation>
        <location evidence="1">Cell outer membrane</location>
    </subcellularLocation>
</comment>
<dbReference type="GO" id="GO:0009279">
    <property type="term" value="C:cell outer membrane"/>
    <property type="evidence" value="ECO:0007669"/>
    <property type="project" value="UniProtKB-SubCell"/>
</dbReference>
<dbReference type="InterPro" id="IPR006690">
    <property type="entry name" value="OMPA-like_CS"/>
</dbReference>
<dbReference type="PROSITE" id="PS51123">
    <property type="entry name" value="OMPA_2"/>
    <property type="match status" value="1"/>
</dbReference>
<dbReference type="STRING" id="327939.BIW53_14085"/>